<keyword evidence="5" id="KW-1185">Reference proteome</keyword>
<accession>A0A3M0E9Z0</accession>
<evidence type="ECO:0000313" key="3">
    <source>
        <dbReference type="EMBL" id="RMB25030.1"/>
    </source>
</evidence>
<dbReference type="PANTHER" id="PTHR34448">
    <property type="entry name" value="AMINOPEPTIDASE"/>
    <property type="match status" value="1"/>
</dbReference>
<dbReference type="EMBL" id="CP034145">
    <property type="protein sequence ID" value="AZH25333.1"/>
    <property type="molecule type" value="Genomic_DNA"/>
</dbReference>
<keyword evidence="1" id="KW-0479">Metal-binding</keyword>
<keyword evidence="3" id="KW-0031">Aminopeptidase</keyword>
<dbReference type="InterPro" id="IPR052170">
    <property type="entry name" value="M29_Exopeptidase"/>
</dbReference>
<dbReference type="RefSeq" id="WP_121918873.1">
    <property type="nucleotide sequence ID" value="NZ_CP034145.1"/>
</dbReference>
<dbReference type="OrthoDB" id="371826at2157"/>
<dbReference type="GeneID" id="38471229"/>
<keyword evidence="3" id="KW-0645">Protease</keyword>
<dbReference type="GO" id="GO:0046872">
    <property type="term" value="F:metal ion binding"/>
    <property type="evidence" value="ECO:0007669"/>
    <property type="project" value="UniProtKB-KW"/>
</dbReference>
<reference evidence="2 5" key="2">
    <citation type="submission" date="2018-07" db="EMBL/GenBank/DDBJ databases">
        <title>Genome sequences of Haloplanus aerogenes JCM 16430T.</title>
        <authorList>
            <person name="Kim Y.B."/>
            <person name="Roh S.W."/>
        </authorList>
    </citation>
    <scope>NUCLEOTIDE SEQUENCE [LARGE SCALE GENOMIC DNA]</scope>
    <source>
        <strain evidence="2 5">JCM 16430</strain>
    </source>
</reference>
<proteinExistence type="predicted"/>
<protein>
    <submittedName>
        <fullName evidence="2 3">Aminopeptidase</fullName>
    </submittedName>
</protein>
<sequence>MPEEMLDLEMIDASSSVVEDCLGVTADEEVLVVTDARKVGVGRSIATAANAVGATTTISVMPLLESHGNEPPAVVADAMAAADVCFTCTTHAITHTRSRLRAAEAGTRFGILRGVTEDMMVEGAMTVDFEELRRVTEALRDVHDAASEVRVTSKQGTDIEFSVEGCSAFSLDGYYHEAEGFATLPPGESPTHPKEDTANGTIVVDVSMDNLGQLTEPVTLEIEDGFVADVDGGSQADDLRDLIERSDENAGNLAEFAMGTNPKAKLIGNLAEDKKKEGTVHFAIGDNESLGGTRKSDIHLDGVLRTPTVELDGETVIRDGDLLTEKFL</sequence>
<dbReference type="Proteomes" id="UP000277326">
    <property type="component" value="Unassembled WGS sequence"/>
</dbReference>
<gene>
    <name evidence="3" type="ORF">ATH50_0113</name>
    <name evidence="2" type="ORF">DU502_08045</name>
</gene>
<dbReference type="Pfam" id="PF26233">
    <property type="entry name" value="NicX"/>
    <property type="match status" value="1"/>
</dbReference>
<evidence type="ECO:0000313" key="2">
    <source>
        <dbReference type="EMBL" id="AZH25333.1"/>
    </source>
</evidence>
<evidence type="ECO:0000313" key="4">
    <source>
        <dbReference type="Proteomes" id="UP000277326"/>
    </source>
</evidence>
<evidence type="ECO:0000313" key="5">
    <source>
        <dbReference type="Proteomes" id="UP000282007"/>
    </source>
</evidence>
<dbReference type="PANTHER" id="PTHR34448:SF1">
    <property type="entry name" value="BLL6088 PROTEIN"/>
    <property type="match status" value="1"/>
</dbReference>
<dbReference type="AlphaFoldDB" id="A0A3M0E9Z0"/>
<reference evidence="3" key="3">
    <citation type="submission" date="2018-10" db="EMBL/GenBank/DDBJ databases">
        <authorList>
            <person name="Whitman W."/>
            <person name="Huntemann M."/>
            <person name="Clum A."/>
            <person name="Pillay M."/>
            <person name="Palaniappan K."/>
            <person name="Varghese N."/>
            <person name="Mikhailova N."/>
            <person name="Stamatis D."/>
            <person name="Reddy T."/>
            <person name="Daum C."/>
            <person name="Shapiro N."/>
            <person name="Ivanova N."/>
            <person name="Kyrpides N."/>
            <person name="Woyke T."/>
        </authorList>
    </citation>
    <scope>NUCLEOTIDE SEQUENCE</scope>
    <source>
        <strain evidence="3">CGMCC 1.10124</strain>
    </source>
</reference>
<dbReference type="GO" id="GO:0004177">
    <property type="term" value="F:aminopeptidase activity"/>
    <property type="evidence" value="ECO:0007669"/>
    <property type="project" value="UniProtKB-KW"/>
</dbReference>
<dbReference type="InterPro" id="IPR058739">
    <property type="entry name" value="NicX"/>
</dbReference>
<dbReference type="KEGG" id="haer:DU502_08045"/>
<keyword evidence="3" id="KW-0378">Hydrolase</keyword>
<evidence type="ECO:0000256" key="1">
    <source>
        <dbReference type="ARBA" id="ARBA00022723"/>
    </source>
</evidence>
<dbReference type="Proteomes" id="UP000282007">
    <property type="component" value="Chromosome"/>
</dbReference>
<organism evidence="3 4">
    <name type="scientific">Haloplanus aerogenes</name>
    <dbReference type="NCBI Taxonomy" id="660522"/>
    <lineage>
        <taxon>Archaea</taxon>
        <taxon>Methanobacteriati</taxon>
        <taxon>Methanobacteriota</taxon>
        <taxon>Stenosarchaea group</taxon>
        <taxon>Halobacteria</taxon>
        <taxon>Halobacteriales</taxon>
        <taxon>Haloferacaceae</taxon>
        <taxon>Haloplanus</taxon>
    </lineage>
</organism>
<reference evidence="3 4" key="1">
    <citation type="journal article" date="2015" name="Stand. Genomic Sci.">
        <title>Genomic Encyclopedia of Bacterial and Archaeal Type Strains, Phase III: the genomes of soil and plant-associated and newly described type strains.</title>
        <authorList>
            <person name="Whitman W.B."/>
            <person name="Woyke T."/>
            <person name="Klenk H.P."/>
            <person name="Zhou Y."/>
            <person name="Lilburn T.G."/>
            <person name="Beck B.J."/>
            <person name="De Vos P."/>
            <person name="Vandamme P."/>
            <person name="Eisen J.A."/>
            <person name="Garrity G."/>
            <person name="Hugenholtz P."/>
            <person name="Kyrpides N.C."/>
        </authorList>
    </citation>
    <scope>NUCLEOTIDE SEQUENCE [LARGE SCALE GENOMIC DNA]</scope>
    <source>
        <strain evidence="3 4">CGMCC 1.10124</strain>
    </source>
</reference>
<dbReference type="GO" id="GO:0006508">
    <property type="term" value="P:proteolysis"/>
    <property type="evidence" value="ECO:0007669"/>
    <property type="project" value="InterPro"/>
</dbReference>
<name>A0A3M0E9Z0_9EURY</name>
<dbReference type="EMBL" id="REFS01000001">
    <property type="protein sequence ID" value="RMB25030.1"/>
    <property type="molecule type" value="Genomic_DNA"/>
</dbReference>
<dbReference type="SUPFAM" id="SSF144052">
    <property type="entry name" value="Thermophilic metalloprotease-like"/>
    <property type="match status" value="1"/>
</dbReference>